<dbReference type="STRING" id="1005048.CFU_3118"/>
<dbReference type="PROSITE" id="PS51257">
    <property type="entry name" value="PROKAR_LIPOPROTEIN"/>
    <property type="match status" value="1"/>
</dbReference>
<feature type="transmembrane region" description="Helical" evidence="1">
    <location>
        <begin position="12"/>
        <end position="38"/>
    </location>
</feature>
<protein>
    <submittedName>
        <fullName evidence="2">Putative lipoprotein</fullName>
    </submittedName>
</protein>
<evidence type="ECO:0000256" key="1">
    <source>
        <dbReference type="SAM" id="Phobius"/>
    </source>
</evidence>
<dbReference type="HOGENOM" id="CLU_097918_0_0_4"/>
<reference evidence="3" key="6">
    <citation type="submission" date="2011-05" db="EMBL/GenBank/DDBJ databases">
        <title>Complete sequence of Collimonas fungivorans Ter331.</title>
        <authorList>
            <person name="Leveau J.H."/>
        </authorList>
    </citation>
    <scope>NUCLEOTIDE SEQUENCE [LARGE SCALE GENOMIC DNA]</scope>
    <source>
        <strain evidence="3">Ter331</strain>
    </source>
</reference>
<name>G0ACR9_COLFT</name>
<dbReference type="Proteomes" id="UP000008392">
    <property type="component" value="Chromosome"/>
</dbReference>
<evidence type="ECO:0000313" key="3">
    <source>
        <dbReference type="Proteomes" id="UP000008392"/>
    </source>
</evidence>
<gene>
    <name evidence="2" type="ordered locus">CFU_3118</name>
</gene>
<dbReference type="EMBL" id="CP002745">
    <property type="protein sequence ID" value="AEK62943.1"/>
    <property type="molecule type" value="Genomic_DNA"/>
</dbReference>
<organism evidence="2 3">
    <name type="scientific">Collimonas fungivorans (strain Ter331)</name>
    <dbReference type="NCBI Taxonomy" id="1005048"/>
    <lineage>
        <taxon>Bacteria</taxon>
        <taxon>Pseudomonadati</taxon>
        <taxon>Pseudomonadota</taxon>
        <taxon>Betaproteobacteria</taxon>
        <taxon>Burkholderiales</taxon>
        <taxon>Oxalobacteraceae</taxon>
        <taxon>Collimonas</taxon>
    </lineage>
</organism>
<keyword evidence="1" id="KW-0472">Membrane</keyword>
<keyword evidence="1" id="KW-1133">Transmembrane helix</keyword>
<evidence type="ECO:0000313" key="2">
    <source>
        <dbReference type="EMBL" id="AEK62943.1"/>
    </source>
</evidence>
<proteinExistence type="predicted"/>
<keyword evidence="2" id="KW-0449">Lipoprotein</keyword>
<reference evidence="2 3" key="3">
    <citation type="journal article" date="2008" name="FEMS Microbiol. Ecol.">
        <title>Identification and characterization of genes underlying chitinolysis in Collimonas fungivorans Ter331.</title>
        <authorList>
            <person name="Fritsche K."/>
            <person name="de Boer W."/>
            <person name="Gerards S."/>
            <person name="van den Berg M."/>
            <person name="van Veen J.A."/>
            <person name="Leveau J.H."/>
        </authorList>
    </citation>
    <scope>NUCLEOTIDE SEQUENCE [LARGE SCALE GENOMIC DNA]</scope>
    <source>
        <strain evidence="2 3">Ter331</strain>
    </source>
</reference>
<dbReference type="KEGG" id="cfu:CFU_3118"/>
<reference evidence="2 3" key="4">
    <citation type="journal article" date="2010" name="Environ. Microbiol.">
        <title>The bacterial genus Collimonas: mycophagy, weathering and other adaptive solutions to life in oligotrophic soil environments.</title>
        <authorList>
            <person name="Leveau J.H."/>
            <person name="Uroz S."/>
            <person name="de Boer W."/>
        </authorList>
    </citation>
    <scope>NUCLEOTIDE SEQUENCE [LARGE SCALE GENOMIC DNA]</scope>
    <source>
        <strain evidence="2 3">Ter331</strain>
    </source>
</reference>
<reference evidence="2 3" key="2">
    <citation type="journal article" date="2006" name="J. Microbiol. Methods">
        <title>Genomic flank-sequencing of plasposon insertion sites for rapid identification of functional genes.</title>
        <authorList>
            <person name="Leveau J.H."/>
            <person name="Gerards S."/>
            <person name="Fritsche K."/>
            <person name="Zondag G."/>
            <person name="van Veen J.A."/>
        </authorList>
    </citation>
    <scope>NUCLEOTIDE SEQUENCE [LARGE SCALE GENOMIC DNA]</scope>
    <source>
        <strain evidence="2 3">Ter331</strain>
    </source>
</reference>
<dbReference type="eggNOG" id="ENOG502Z9JN">
    <property type="taxonomic scope" value="Bacteria"/>
</dbReference>
<dbReference type="AlphaFoldDB" id="G0ACR9"/>
<accession>G0ACR9</accession>
<reference evidence="2 3" key="5">
    <citation type="journal article" date="2011" name="ISME J.">
        <title>Dual transcriptional profiling of a bacterial/fungal confrontation: Collimonas fungivorans versus Aspergillus niger.</title>
        <authorList>
            <person name="Mela F."/>
            <person name="Fritsche K."/>
            <person name="de Boer W."/>
            <person name="van Veen J.A."/>
            <person name="de Graaff L.H."/>
            <person name="van den Berg M."/>
            <person name="Leveau J.H."/>
        </authorList>
    </citation>
    <scope>NUCLEOTIDE SEQUENCE [LARGE SCALE GENOMIC DNA]</scope>
    <source>
        <strain evidence="2 3">Ter331</strain>
    </source>
</reference>
<keyword evidence="3" id="KW-1185">Reference proteome</keyword>
<reference evidence="2 3" key="1">
    <citation type="journal article" date="2004" name="Environ. Microbiol.">
        <title>Phylogeny-function analysis of (meta)genomic libraries: screening for expression of ribosomal RNA genes by large-insert library fluorescent in situ hybridization (LIL-FISH).</title>
        <authorList>
            <person name="Leveau J.H."/>
            <person name="Gerards S."/>
            <person name="de Boer W."/>
            <person name="van Veen J.A."/>
        </authorList>
    </citation>
    <scope>NUCLEOTIDE SEQUENCE [LARGE SCALE GENOMIC DNA]</scope>
    <source>
        <strain evidence="2 3">Ter331</strain>
    </source>
</reference>
<keyword evidence="1" id="KW-0812">Transmembrane</keyword>
<sequence>MSIKAQIHRCDVVLPSVLPMSLPIGLLCLTLSACSMLAPTPAPHGEVQGSSTSGSELAQSDVNRFATLGMRDNLDSLYRLLDKLYRRNPAEWKKTAASRELAIKRVRDAIEARQSWPELQGKHDIQALSLALAPDFGGDRAAAFIYGAADMIIVAHGGKTRFYLIDGFDAQYLYNAARNMEIASWILNSRKNAAGQPLLLSNDMSESERNISFEREFGKIIGRIDLLAEMTTEKYKRAGISYMQNLVGGSFLQFLPVR</sequence>